<dbReference type="CDD" id="cd21037">
    <property type="entry name" value="MLKL_NTD"/>
    <property type="match status" value="1"/>
</dbReference>
<dbReference type="GO" id="GO:0004674">
    <property type="term" value="F:protein serine/threonine kinase activity"/>
    <property type="evidence" value="ECO:0007669"/>
    <property type="project" value="UniProtKB-KW"/>
</dbReference>
<reference evidence="10" key="1">
    <citation type="submission" date="2024-06" db="EMBL/GenBank/DDBJ databases">
        <authorList>
            <person name="Ryan C."/>
        </authorList>
    </citation>
    <scope>NUCLEOTIDE SEQUENCE [LARGE SCALE GENOMIC DNA]</scope>
</reference>
<dbReference type="Gene3D" id="1.20.930.20">
    <property type="entry name" value="Adaptor protein Cbl, N-terminal domain"/>
    <property type="match status" value="1"/>
</dbReference>
<dbReference type="PROSITE" id="PS50011">
    <property type="entry name" value="PROTEIN_KINASE_DOM"/>
    <property type="match status" value="1"/>
</dbReference>
<name>A0ABC9AZ31_9POAL</name>
<feature type="binding site" evidence="5">
    <location>
        <position position="231"/>
    </location>
    <ligand>
        <name>ATP</name>
        <dbReference type="ChEBI" id="CHEBI:30616"/>
    </ligand>
</feature>
<dbReference type="InterPro" id="IPR008271">
    <property type="entry name" value="Ser/Thr_kinase_AS"/>
</dbReference>
<dbReference type="InterPro" id="IPR017441">
    <property type="entry name" value="Protein_kinase_ATP_BS"/>
</dbReference>
<dbReference type="PROSITE" id="PS00108">
    <property type="entry name" value="PROTEIN_KINASE_ST"/>
    <property type="match status" value="1"/>
</dbReference>
<dbReference type="InterPro" id="IPR000719">
    <property type="entry name" value="Prot_kinase_dom"/>
</dbReference>
<dbReference type="InterPro" id="IPR036537">
    <property type="entry name" value="Adaptor_Cbl_N_dom_sf"/>
</dbReference>
<organism evidence="9 10">
    <name type="scientific">Urochloa decumbens</name>
    <dbReference type="NCBI Taxonomy" id="240449"/>
    <lineage>
        <taxon>Eukaryota</taxon>
        <taxon>Viridiplantae</taxon>
        <taxon>Streptophyta</taxon>
        <taxon>Embryophyta</taxon>
        <taxon>Tracheophyta</taxon>
        <taxon>Spermatophyta</taxon>
        <taxon>Magnoliopsida</taxon>
        <taxon>Liliopsida</taxon>
        <taxon>Poales</taxon>
        <taxon>Poaceae</taxon>
        <taxon>PACMAD clade</taxon>
        <taxon>Panicoideae</taxon>
        <taxon>Panicodae</taxon>
        <taxon>Paniceae</taxon>
        <taxon>Melinidinae</taxon>
        <taxon>Urochloa</taxon>
    </lineage>
</organism>
<evidence type="ECO:0000313" key="10">
    <source>
        <dbReference type="Proteomes" id="UP001497457"/>
    </source>
</evidence>
<keyword evidence="4 5" id="KW-0067">ATP-binding</keyword>
<dbReference type="PANTHER" id="PTHR27006:SF601">
    <property type="entry name" value="PROTEIN KINASE DOMAIN-CONTAINING PROTEIN"/>
    <property type="match status" value="1"/>
</dbReference>
<evidence type="ECO:0000256" key="7">
    <source>
        <dbReference type="SAM" id="MobiDB-lite"/>
    </source>
</evidence>
<evidence type="ECO:0000256" key="2">
    <source>
        <dbReference type="ARBA" id="ARBA00022741"/>
    </source>
</evidence>
<dbReference type="AlphaFoldDB" id="A0ABC9AZ31"/>
<dbReference type="Pfam" id="PF00069">
    <property type="entry name" value="Pkinase"/>
    <property type="match status" value="1"/>
</dbReference>
<evidence type="ECO:0000259" key="8">
    <source>
        <dbReference type="PROSITE" id="PS50011"/>
    </source>
</evidence>
<reference evidence="9 10" key="2">
    <citation type="submission" date="2024-10" db="EMBL/GenBank/DDBJ databases">
        <authorList>
            <person name="Ryan C."/>
        </authorList>
    </citation>
    <scope>NUCLEOTIDE SEQUENCE [LARGE SCALE GENOMIC DNA]</scope>
</reference>
<feature type="region of interest" description="Disordered" evidence="7">
    <location>
        <begin position="158"/>
        <end position="179"/>
    </location>
</feature>
<dbReference type="InterPro" id="IPR059179">
    <property type="entry name" value="MLKL-like_MCAfunc"/>
</dbReference>
<keyword evidence="3" id="KW-0418">Kinase</keyword>
<keyword evidence="6" id="KW-0723">Serine/threonine-protein kinase</keyword>
<protein>
    <recommendedName>
        <fullName evidence="8">Protein kinase domain-containing protein</fullName>
    </recommendedName>
</protein>
<keyword evidence="2 5" id="KW-0547">Nucleotide-binding</keyword>
<dbReference type="Proteomes" id="UP001497457">
    <property type="component" value="Chromosome 24b"/>
</dbReference>
<gene>
    <name evidence="9" type="ORF">URODEC1_LOCUS60258</name>
</gene>
<evidence type="ECO:0000256" key="3">
    <source>
        <dbReference type="ARBA" id="ARBA00022777"/>
    </source>
</evidence>
<dbReference type="Gene3D" id="1.10.510.10">
    <property type="entry name" value="Transferase(Phosphotransferase) domain 1"/>
    <property type="match status" value="1"/>
</dbReference>
<dbReference type="SMART" id="SM00220">
    <property type="entry name" value="S_TKc"/>
    <property type="match status" value="1"/>
</dbReference>
<comment type="similarity">
    <text evidence="6">Belongs to the protein kinase superfamily.</text>
</comment>
<dbReference type="PROSITE" id="PS00107">
    <property type="entry name" value="PROTEIN_KINASE_ATP"/>
    <property type="match status" value="1"/>
</dbReference>
<evidence type="ECO:0000256" key="5">
    <source>
        <dbReference type="PROSITE-ProRule" id="PRU10141"/>
    </source>
</evidence>
<keyword evidence="1" id="KW-0808">Transferase</keyword>
<feature type="domain" description="Protein kinase" evidence="8">
    <location>
        <begin position="203"/>
        <end position="486"/>
    </location>
</feature>
<evidence type="ECO:0000256" key="4">
    <source>
        <dbReference type="ARBA" id="ARBA00022840"/>
    </source>
</evidence>
<dbReference type="Gene3D" id="3.30.200.20">
    <property type="entry name" value="Phosphorylase Kinase, domain 1"/>
    <property type="match status" value="1"/>
</dbReference>
<dbReference type="InterPro" id="IPR011009">
    <property type="entry name" value="Kinase-like_dom_sf"/>
</dbReference>
<keyword evidence="10" id="KW-1185">Reference proteome</keyword>
<evidence type="ECO:0000256" key="6">
    <source>
        <dbReference type="RuleBase" id="RU000304"/>
    </source>
</evidence>
<dbReference type="EMBL" id="OZ075134">
    <property type="protein sequence ID" value="CAL4990439.1"/>
    <property type="molecule type" value="Genomic_DNA"/>
</dbReference>
<accession>A0ABC9AZ31</accession>
<evidence type="ECO:0000256" key="1">
    <source>
        <dbReference type="ARBA" id="ARBA00022679"/>
    </source>
</evidence>
<dbReference type="Pfam" id="PF22215">
    <property type="entry name" value="MLKL_N"/>
    <property type="match status" value="1"/>
</dbReference>
<dbReference type="PANTHER" id="PTHR27006">
    <property type="entry name" value="PROMASTIGOTE SURFACE ANTIGEN PROTEIN PSA"/>
    <property type="match status" value="1"/>
</dbReference>
<dbReference type="InterPro" id="IPR054000">
    <property type="entry name" value="MLKL_N"/>
</dbReference>
<evidence type="ECO:0000313" key="9">
    <source>
        <dbReference type="EMBL" id="CAL4990439.1"/>
    </source>
</evidence>
<dbReference type="SUPFAM" id="SSF56112">
    <property type="entry name" value="Protein kinase-like (PK-like)"/>
    <property type="match status" value="1"/>
</dbReference>
<proteinExistence type="inferred from homology"/>
<sequence>MADIAFGSVEKIVKVGLAIKEAVDTVCQNQEECKEIQKVVASVSAILSQLQQAKVLKGPAVDGALMGLEESLDRALKLVMECQEGHIVRRFFTAGDMSKELRRVQDDITQKMMLGLFAVNIQATIILTNLGSAGAHHHPLPSQQQDIDVAEVSQCSNSSVDDEDVSRSQVNVEGSEVPAPLTPDDAGLTKFTLSELKAATHNFSEQSYIGKGGFSTVYKGVLHGEFVVAIKYMISEDLFTQQMMDFYCNNGPKLQHKSIVKFLGYGVKDRLKWRWFKNISYEKRLPILVEEYMPNGSLKDIVNEPQLDWSSCFCIFKGITQALHFLHQKRIVHKDVKPANILLDYDMNPKLADFGAAQVLHGTDDYVFENYVIGDMNYIDPVYMTTGRLSTKSDVYNFGVTLLETFRGMCGSKPPPDDKMPPVKWAWAVHQDGQMKDLFDPSLSNESQLEEIKRLLAIGLVCTEYDQNDRPTMLDVLEMLDGKKEVPVPTERNR</sequence>
<dbReference type="GO" id="GO:0005524">
    <property type="term" value="F:ATP binding"/>
    <property type="evidence" value="ECO:0007669"/>
    <property type="project" value="UniProtKB-UniRule"/>
</dbReference>